<feature type="region of interest" description="Disordered" evidence="1">
    <location>
        <begin position="310"/>
        <end position="399"/>
    </location>
</feature>
<feature type="compositionally biased region" description="Pro residues" evidence="1">
    <location>
        <begin position="120"/>
        <end position="129"/>
    </location>
</feature>
<reference evidence="2 3" key="1">
    <citation type="submission" date="2018-01" db="EMBL/GenBank/DDBJ databases">
        <title>Comparison of the Chinese Bamboo Partridge and Red Junglefowl genome sequences highlights the importance of demography in genome evolution.</title>
        <authorList>
            <person name="Tiley G.P."/>
            <person name="Kimball R.T."/>
            <person name="Braun E.L."/>
            <person name="Burleigh J.G."/>
        </authorList>
    </citation>
    <scope>NUCLEOTIDE SEQUENCE [LARGE SCALE GENOMIC DNA]</scope>
    <source>
        <strain evidence="2">RTK389</strain>
        <tissue evidence="2">Blood</tissue>
    </source>
</reference>
<feature type="region of interest" description="Disordered" evidence="1">
    <location>
        <begin position="23"/>
        <end position="204"/>
    </location>
</feature>
<proteinExistence type="predicted"/>
<name>A0A2P4SSG2_BAMTH</name>
<organism evidence="2 3">
    <name type="scientific">Bambusicola thoracicus</name>
    <name type="common">Chinese bamboo-partridge</name>
    <name type="synonym">Perdix thoracica</name>
    <dbReference type="NCBI Taxonomy" id="9083"/>
    <lineage>
        <taxon>Eukaryota</taxon>
        <taxon>Metazoa</taxon>
        <taxon>Chordata</taxon>
        <taxon>Craniata</taxon>
        <taxon>Vertebrata</taxon>
        <taxon>Euteleostomi</taxon>
        <taxon>Archelosauria</taxon>
        <taxon>Archosauria</taxon>
        <taxon>Dinosauria</taxon>
        <taxon>Saurischia</taxon>
        <taxon>Theropoda</taxon>
        <taxon>Coelurosauria</taxon>
        <taxon>Aves</taxon>
        <taxon>Neognathae</taxon>
        <taxon>Galloanserae</taxon>
        <taxon>Galliformes</taxon>
        <taxon>Phasianidae</taxon>
        <taxon>Perdicinae</taxon>
        <taxon>Bambusicola</taxon>
    </lineage>
</organism>
<comment type="caution">
    <text evidence="2">The sequence shown here is derived from an EMBL/GenBank/DDBJ whole genome shotgun (WGS) entry which is preliminary data.</text>
</comment>
<feature type="compositionally biased region" description="Polar residues" evidence="1">
    <location>
        <begin position="35"/>
        <end position="44"/>
    </location>
</feature>
<feature type="compositionally biased region" description="Basic and acidic residues" evidence="1">
    <location>
        <begin position="349"/>
        <end position="365"/>
    </location>
</feature>
<dbReference type="EMBL" id="PPHD01025662">
    <property type="protein sequence ID" value="POI27037.1"/>
    <property type="molecule type" value="Genomic_DNA"/>
</dbReference>
<evidence type="ECO:0000313" key="3">
    <source>
        <dbReference type="Proteomes" id="UP000237246"/>
    </source>
</evidence>
<dbReference type="AlphaFoldDB" id="A0A2P4SSG2"/>
<keyword evidence="3" id="KW-1185">Reference proteome</keyword>
<gene>
    <name evidence="2" type="ORF">CIB84_009212</name>
</gene>
<dbReference type="Proteomes" id="UP000237246">
    <property type="component" value="Unassembled WGS sequence"/>
</dbReference>
<sequence>MGRFSRGWVFIHVHKEPDCRLSALRAPRQRGKGSQLGTATSSLNREPRSAAASCVRDPPFPQRRAHGGPRTSTAQRPGEPHTARTPSCTFLAPQPHAHVERRAPPRPPAGRPRAAAGIRPAPPPGPAALPGPRDELGASRALSADPHGRARGPGATRRSSLRRSPAHPTRVRPSAPSSAPPSLSSPRVSSHPPPRPEVTPRKRADPRFLPSLAFFLLASVPPSLPRKESSFFLDGGDFGVGDLGEEGDFWGDDAMAARPALGDGGDGCEAPEPWEAAPGSERKRNYSRHLRQLRAALPLLPCLPPALRHAPQPAAAPLRPHLSRRGAAFPPRRTFPRVGSPRAPARGDPVGEKPRRAAARVRAEAQLRQGKGAGRQPERGRASGRCGVRGPRCPAGRRS</sequence>
<dbReference type="OrthoDB" id="10657548at2759"/>
<accession>A0A2P4SSG2</accession>
<protein>
    <submittedName>
        <fullName evidence="2">Uncharacterized protein</fullName>
    </submittedName>
</protein>
<evidence type="ECO:0000313" key="2">
    <source>
        <dbReference type="EMBL" id="POI27037.1"/>
    </source>
</evidence>
<evidence type="ECO:0000256" key="1">
    <source>
        <dbReference type="SAM" id="MobiDB-lite"/>
    </source>
</evidence>
<feature type="region of interest" description="Disordered" evidence="1">
    <location>
        <begin position="255"/>
        <end position="286"/>
    </location>
</feature>
<feature type="compositionally biased region" description="Low complexity" evidence="1">
    <location>
        <begin position="171"/>
        <end position="190"/>
    </location>
</feature>